<evidence type="ECO:0000313" key="3">
    <source>
        <dbReference type="Proteomes" id="UP000031512"/>
    </source>
</evidence>
<keyword evidence="1" id="KW-0472">Membrane</keyword>
<proteinExistence type="predicted"/>
<keyword evidence="1" id="KW-1133">Transmembrane helix</keyword>
<accession>L1LBC0</accession>
<dbReference type="EMBL" id="ACOU01000007">
    <property type="protein sequence ID" value="EKX72458.1"/>
    <property type="molecule type" value="Genomic_DNA"/>
</dbReference>
<dbReference type="Proteomes" id="UP000031512">
    <property type="component" value="Unassembled WGS sequence"/>
</dbReference>
<sequence length="350" mass="39764">MPGANRVHVDISQYQEDDDKNYHYYYTTPDSTTERIDVVVELDPAEFPGYKRLTHKPRGSNIEIGGIEDGYEAMEEFMGLVPGCHSISVYYWMGGVMSFSPLIIQLNAITNEYYKFNDSTRRWDKTKSTEIAKDLITELDKQNCKRNTAHVVDISRKDDISYRCYACNRKITINLKNPGNSDPKYRKDIQRVTDGDYIGRLKNGKGNIDNIIMKEEVSELYIYGYPLEETKPLLLYIPPGDYGASSLNSGRWFKRASSTGNKWEQLDRNEPDGHENNEGILSLLQQLSKESQYFDPSEEEFEYYRSGVVAVGAVAAIAIVVLVGSSILGFIGCKLTPVTRNCPVSLHLRL</sequence>
<evidence type="ECO:0000256" key="1">
    <source>
        <dbReference type="SAM" id="Phobius"/>
    </source>
</evidence>
<dbReference type="RefSeq" id="XP_004831910.1">
    <property type="nucleotide sequence ID" value="XM_004831853.1"/>
</dbReference>
<dbReference type="KEGG" id="beq:BEWA_049250"/>
<dbReference type="VEuPathDB" id="PiroplasmaDB:BEWA_049250"/>
<dbReference type="GeneID" id="15804195"/>
<evidence type="ECO:0000313" key="2">
    <source>
        <dbReference type="EMBL" id="EKX72458.1"/>
    </source>
</evidence>
<name>L1LBC0_THEEQ</name>
<comment type="caution">
    <text evidence="2">The sequence shown here is derived from an EMBL/GenBank/DDBJ whole genome shotgun (WGS) entry which is preliminary data.</text>
</comment>
<organism evidence="2 3">
    <name type="scientific">Theileria equi strain WA</name>
    <dbReference type="NCBI Taxonomy" id="1537102"/>
    <lineage>
        <taxon>Eukaryota</taxon>
        <taxon>Sar</taxon>
        <taxon>Alveolata</taxon>
        <taxon>Apicomplexa</taxon>
        <taxon>Aconoidasida</taxon>
        <taxon>Piroplasmida</taxon>
        <taxon>Theileriidae</taxon>
        <taxon>Theileria</taxon>
    </lineage>
</organism>
<protein>
    <submittedName>
        <fullName evidence="2">Uncharacterized protein</fullName>
    </submittedName>
</protein>
<keyword evidence="3" id="KW-1185">Reference proteome</keyword>
<dbReference type="AlphaFoldDB" id="L1LBC0"/>
<reference evidence="2 3" key="1">
    <citation type="journal article" date="2012" name="BMC Genomics">
        <title>Comparative genomic analysis and phylogenetic position of Theileria equi.</title>
        <authorList>
            <person name="Kappmeyer L.S."/>
            <person name="Thiagarajan M."/>
            <person name="Herndon D.R."/>
            <person name="Ramsay J.D."/>
            <person name="Caler E."/>
            <person name="Djikeng A."/>
            <person name="Gillespie J.J."/>
            <person name="Lau A.O."/>
            <person name="Roalson E.H."/>
            <person name="Silva J.C."/>
            <person name="Silva M.G."/>
            <person name="Suarez C.E."/>
            <person name="Ueti M.W."/>
            <person name="Nene V.M."/>
            <person name="Mealey R.H."/>
            <person name="Knowles D.P."/>
            <person name="Brayton K.A."/>
        </authorList>
    </citation>
    <scope>NUCLEOTIDE SEQUENCE [LARGE SCALE GENOMIC DNA]</scope>
    <source>
        <strain evidence="2 3">WA</strain>
    </source>
</reference>
<feature type="transmembrane region" description="Helical" evidence="1">
    <location>
        <begin position="307"/>
        <end position="331"/>
    </location>
</feature>
<keyword evidence="1" id="KW-0812">Transmembrane</keyword>
<gene>
    <name evidence="2" type="ORF">BEWA_049250</name>
</gene>